<accession>A0ABU1GWG3</accession>
<evidence type="ECO:0000313" key="4">
    <source>
        <dbReference type="Proteomes" id="UP001269375"/>
    </source>
</evidence>
<protein>
    <recommendedName>
        <fullName evidence="5">Pentapeptide MXKDX repeat protein</fullName>
    </recommendedName>
</protein>
<dbReference type="Proteomes" id="UP001269375">
    <property type="component" value="Unassembled WGS sequence"/>
</dbReference>
<evidence type="ECO:0000313" key="3">
    <source>
        <dbReference type="EMBL" id="MDR5896389.1"/>
    </source>
</evidence>
<feature type="signal peptide" evidence="2">
    <location>
        <begin position="1"/>
        <end position="22"/>
    </location>
</feature>
<dbReference type="EMBL" id="JARWAO010000005">
    <property type="protein sequence ID" value="MDR5896389.1"/>
    <property type="molecule type" value="Genomic_DNA"/>
</dbReference>
<keyword evidence="4" id="KW-1185">Reference proteome</keyword>
<feature type="compositionally biased region" description="Polar residues" evidence="1">
    <location>
        <begin position="97"/>
        <end position="127"/>
    </location>
</feature>
<feature type="chain" id="PRO_5045528196" description="Pentapeptide MXKDX repeat protein" evidence="2">
    <location>
        <begin position="23"/>
        <end position="127"/>
    </location>
</feature>
<evidence type="ECO:0008006" key="5">
    <source>
        <dbReference type="Google" id="ProtNLM"/>
    </source>
</evidence>
<evidence type="ECO:0000256" key="2">
    <source>
        <dbReference type="SAM" id="SignalP"/>
    </source>
</evidence>
<feature type="region of interest" description="Disordered" evidence="1">
    <location>
        <begin position="26"/>
        <end position="127"/>
    </location>
</feature>
<organism evidence="3 4">
    <name type="scientific">Larsenimonas suaedae</name>
    <dbReference type="NCBI Taxonomy" id="1851019"/>
    <lineage>
        <taxon>Bacteria</taxon>
        <taxon>Pseudomonadati</taxon>
        <taxon>Pseudomonadota</taxon>
        <taxon>Gammaproteobacteria</taxon>
        <taxon>Oceanospirillales</taxon>
        <taxon>Halomonadaceae</taxon>
        <taxon>Larsenimonas</taxon>
    </lineage>
</organism>
<sequence length="127" mass="13300">MKKLIATAFCAALTLPTMQAFAAQTGQNDVSPTGDGQEYMGSKATDSDHISHSEQGSHMSGDAAHSSIEEGTNNDMTGRQGHSAAMQDEGTALDNGDVQQQPETQTGRQGHSAEMQTQEGMGNDTAQ</sequence>
<name>A0ABU1GWG3_9GAMM</name>
<keyword evidence="2" id="KW-0732">Signal</keyword>
<evidence type="ECO:0000256" key="1">
    <source>
        <dbReference type="SAM" id="MobiDB-lite"/>
    </source>
</evidence>
<comment type="caution">
    <text evidence="3">The sequence shown here is derived from an EMBL/GenBank/DDBJ whole genome shotgun (WGS) entry which is preliminary data.</text>
</comment>
<dbReference type="RefSeq" id="WP_251593964.1">
    <property type="nucleotide sequence ID" value="NZ_JAMLJI010000003.1"/>
</dbReference>
<proteinExistence type="predicted"/>
<gene>
    <name evidence="3" type="ORF">QC825_09925</name>
</gene>
<reference evidence="3 4" key="1">
    <citation type="submission" date="2023-04" db="EMBL/GenBank/DDBJ databases">
        <title>A long-awaited taxogenomic arrangement of the family Halomonadaceae.</title>
        <authorList>
            <person name="De La Haba R."/>
            <person name="Chuvochina M."/>
            <person name="Wittouck S."/>
            <person name="Arahal D.R."/>
            <person name="Sanchez-Porro C."/>
            <person name="Hugenholtz P."/>
            <person name="Ventosa A."/>
        </authorList>
    </citation>
    <scope>NUCLEOTIDE SEQUENCE [LARGE SCALE GENOMIC DNA]</scope>
    <source>
        <strain evidence="3 4">DSM 22428</strain>
    </source>
</reference>